<dbReference type="GO" id="GO:0005829">
    <property type="term" value="C:cytosol"/>
    <property type="evidence" value="ECO:0007669"/>
    <property type="project" value="TreeGrafter"/>
</dbReference>
<keyword evidence="11" id="KW-0808">Transferase</keyword>
<comment type="pathway">
    <text evidence="1 7 8">Cofactor biosynthesis; NAD(+) biosynthesis; nicotinate D-ribonucleotide from nicotinate: step 1/1.</text>
</comment>
<keyword evidence="6 7" id="KW-0662">Pyridine nucleotide biosynthesis</keyword>
<dbReference type="NCBIfam" id="TIGR01514">
    <property type="entry name" value="NAPRTase"/>
    <property type="match status" value="1"/>
</dbReference>
<keyword evidence="5 7" id="KW-0436">Ligase</keyword>
<dbReference type="Pfam" id="PF17767">
    <property type="entry name" value="NAPRTase_N"/>
    <property type="match status" value="1"/>
</dbReference>
<feature type="domain" description="Nicotinate/nicotinamide phosphoribosyltransferase" evidence="9">
    <location>
        <begin position="172"/>
        <end position="388"/>
    </location>
</feature>
<feature type="domain" description="Nicotinate phosphoribosyltransferase N-terminal" evidence="10">
    <location>
        <begin position="6"/>
        <end position="127"/>
    </location>
</feature>
<dbReference type="Proteomes" id="UP001206983">
    <property type="component" value="Unassembled WGS sequence"/>
</dbReference>
<dbReference type="InterPro" id="IPR041525">
    <property type="entry name" value="N/Namide_PRibTrfase"/>
</dbReference>
<dbReference type="InterPro" id="IPR040727">
    <property type="entry name" value="NAPRTase_N"/>
</dbReference>
<keyword evidence="12" id="KW-1185">Reference proteome</keyword>
<organism evidence="11 12">
    <name type="scientific">Methanolobus chelungpuianus</name>
    <dbReference type="NCBI Taxonomy" id="502115"/>
    <lineage>
        <taxon>Archaea</taxon>
        <taxon>Methanobacteriati</taxon>
        <taxon>Methanobacteriota</taxon>
        <taxon>Stenosarchaea group</taxon>
        <taxon>Methanomicrobia</taxon>
        <taxon>Methanosarcinales</taxon>
        <taxon>Methanosarcinaceae</taxon>
        <taxon>Methanolobus</taxon>
    </lineage>
</organism>
<comment type="function">
    <text evidence="7 8">Catalyzes the synthesis of beta-nicotinate D-ribonucleotide from nicotinate and 5-phospho-D-ribose 1-phosphate at the expense of ATP.</text>
</comment>
<evidence type="ECO:0000313" key="11">
    <source>
        <dbReference type="EMBL" id="MCQ6963279.1"/>
    </source>
</evidence>
<comment type="catalytic activity">
    <reaction evidence="7 8">
        <text>5-phospho-alpha-D-ribose 1-diphosphate + nicotinate + ATP + H2O = nicotinate beta-D-ribonucleotide + ADP + phosphate + diphosphate</text>
        <dbReference type="Rhea" id="RHEA:36163"/>
        <dbReference type="ChEBI" id="CHEBI:15377"/>
        <dbReference type="ChEBI" id="CHEBI:30616"/>
        <dbReference type="ChEBI" id="CHEBI:32544"/>
        <dbReference type="ChEBI" id="CHEBI:33019"/>
        <dbReference type="ChEBI" id="CHEBI:43474"/>
        <dbReference type="ChEBI" id="CHEBI:57502"/>
        <dbReference type="ChEBI" id="CHEBI:58017"/>
        <dbReference type="ChEBI" id="CHEBI:456216"/>
        <dbReference type="EC" id="6.3.4.21"/>
    </reaction>
</comment>
<dbReference type="PANTHER" id="PTHR11098">
    <property type="entry name" value="NICOTINATE PHOSPHORIBOSYLTRANSFERASE"/>
    <property type="match status" value="1"/>
</dbReference>
<dbReference type="RefSeq" id="WP_256623118.1">
    <property type="nucleotide sequence ID" value="NZ_JTEO01000005.1"/>
</dbReference>
<dbReference type="InterPro" id="IPR006406">
    <property type="entry name" value="Nic_PRibTrfase"/>
</dbReference>
<accession>A0AAE3HBU2</accession>
<dbReference type="GO" id="GO:0034355">
    <property type="term" value="P:NAD+ biosynthetic process via the salvage pathway"/>
    <property type="evidence" value="ECO:0007669"/>
    <property type="project" value="TreeGrafter"/>
</dbReference>
<gene>
    <name evidence="7" type="primary">pncB</name>
    <name evidence="11" type="ORF">PV02_09110</name>
</gene>
<dbReference type="AlphaFoldDB" id="A0AAE3HBU2"/>
<sequence>MIRSILDNDLYKFTMQMAVLELFPDVVAEYRFTNRGTQRFTEDFVRELRRIIDEDISALALRENEYQWLKDRCPYFKPMYLEHLKNYRFDPSQVSVGLTADMDLDLKIKGLWHQAILWEIVLMAAVSELYFDMAENKWKDNDRVQPDGSVTSRYCSFIRDIGRELESKDCVFSEFGTRRRRSFELHDQLIDTLAQTGLRTFSGTSNVFLAMRYGVRPIGTMGHEWIMGNSALVGLRNANLFALENWADVYEGDLGIALSDTFGSEAFFSNFNLKLSKLYDGVRHDSGDPIRFADRVILHYRSMGIDPLGKTIVFSDSLHARDAVRIREHCNGRINCTFGIGTSLTNNSEFFRASPPLNMVIKLYSVNGIPVVKLSDDEGKETGDRDAIRVANYIFGRKGLDE</sequence>
<comment type="similarity">
    <text evidence="2 7 8">Belongs to the NAPRTase family.</text>
</comment>
<dbReference type="InterPro" id="IPR007229">
    <property type="entry name" value="Nic_PRibTrfase-Fam"/>
</dbReference>
<proteinExistence type="inferred from homology"/>
<evidence type="ECO:0000256" key="7">
    <source>
        <dbReference type="HAMAP-Rule" id="MF_00570"/>
    </source>
</evidence>
<comment type="caution">
    <text evidence="11">The sequence shown here is derived from an EMBL/GenBank/DDBJ whole genome shotgun (WGS) entry which is preliminary data.</text>
</comment>
<evidence type="ECO:0000256" key="2">
    <source>
        <dbReference type="ARBA" id="ARBA00010897"/>
    </source>
</evidence>
<keyword evidence="11" id="KW-0328">Glycosyltransferase</keyword>
<evidence type="ECO:0000256" key="4">
    <source>
        <dbReference type="ARBA" id="ARBA00022553"/>
    </source>
</evidence>
<evidence type="ECO:0000256" key="8">
    <source>
        <dbReference type="RuleBase" id="RU003838"/>
    </source>
</evidence>
<name>A0AAE3HBU2_9EURY</name>
<dbReference type="Pfam" id="PF04095">
    <property type="entry name" value="NAPRTase"/>
    <property type="match status" value="1"/>
</dbReference>
<evidence type="ECO:0000313" key="12">
    <source>
        <dbReference type="Proteomes" id="UP001206983"/>
    </source>
</evidence>
<feature type="modified residue" description="Phosphohistidine; by autocatalysis" evidence="7">
    <location>
        <position position="223"/>
    </location>
</feature>
<dbReference type="GO" id="GO:0004516">
    <property type="term" value="F:nicotinate phosphoribosyltransferase activity"/>
    <property type="evidence" value="ECO:0007669"/>
    <property type="project" value="UniProtKB-UniRule"/>
</dbReference>
<comment type="PTM">
    <text evidence="7 8">Transiently phosphorylated on a His residue during the reaction cycle. Phosphorylation strongly increases the affinity for substrates and increases the rate of nicotinate D-ribonucleotide production. Dephosphorylation regenerates the low-affinity form of the enzyme, leading to product release.</text>
</comment>
<evidence type="ECO:0000259" key="9">
    <source>
        <dbReference type="Pfam" id="PF04095"/>
    </source>
</evidence>
<evidence type="ECO:0000256" key="5">
    <source>
        <dbReference type="ARBA" id="ARBA00022598"/>
    </source>
</evidence>
<evidence type="ECO:0000256" key="3">
    <source>
        <dbReference type="ARBA" id="ARBA00013236"/>
    </source>
</evidence>
<dbReference type="HAMAP" id="MF_00570">
    <property type="entry name" value="NAPRTase"/>
    <property type="match status" value="1"/>
</dbReference>
<dbReference type="GO" id="GO:0016757">
    <property type="term" value="F:glycosyltransferase activity"/>
    <property type="evidence" value="ECO:0007669"/>
    <property type="project" value="UniProtKB-KW"/>
</dbReference>
<dbReference type="EC" id="6.3.4.21" evidence="3 7"/>
<dbReference type="EMBL" id="JTEO01000005">
    <property type="protein sequence ID" value="MCQ6963279.1"/>
    <property type="molecule type" value="Genomic_DNA"/>
</dbReference>
<keyword evidence="4 7" id="KW-0597">Phosphoprotein</keyword>
<dbReference type="SUPFAM" id="SSF51690">
    <property type="entry name" value="Nicotinate/Quinolinate PRTase C-terminal domain-like"/>
    <property type="match status" value="1"/>
</dbReference>
<dbReference type="NCBIfam" id="NF003704">
    <property type="entry name" value="PRK05321.1"/>
    <property type="match status" value="1"/>
</dbReference>
<dbReference type="PANTHER" id="PTHR11098:SF1">
    <property type="entry name" value="NICOTINATE PHOSPHORIBOSYLTRANSFERASE"/>
    <property type="match status" value="1"/>
</dbReference>
<dbReference type="SUPFAM" id="SSF54675">
    <property type="entry name" value="Nicotinate/Quinolinate PRTase N-terminal domain-like"/>
    <property type="match status" value="1"/>
</dbReference>
<evidence type="ECO:0000256" key="1">
    <source>
        <dbReference type="ARBA" id="ARBA00004952"/>
    </source>
</evidence>
<dbReference type="InterPro" id="IPR036068">
    <property type="entry name" value="Nicotinate_pribotase-like_C"/>
</dbReference>
<evidence type="ECO:0000256" key="6">
    <source>
        <dbReference type="ARBA" id="ARBA00022642"/>
    </source>
</evidence>
<evidence type="ECO:0000259" key="10">
    <source>
        <dbReference type="Pfam" id="PF17767"/>
    </source>
</evidence>
<dbReference type="Gene3D" id="3.20.140.10">
    <property type="entry name" value="nicotinate phosphoribosyltransferase"/>
    <property type="match status" value="1"/>
</dbReference>
<reference evidence="11 12" key="1">
    <citation type="journal article" date="2011" name="Appl. Environ. Microbiol.">
        <title>Methanogenic archaea isolated from Taiwan's Chelungpu fault.</title>
        <authorList>
            <person name="Wu S.Y."/>
            <person name="Lai M.C."/>
        </authorList>
    </citation>
    <scope>NUCLEOTIDE SEQUENCE [LARGE SCALE GENOMIC DNA]</scope>
    <source>
        <strain evidence="11 12">St545Mb</strain>
    </source>
</reference>
<protein>
    <recommendedName>
        <fullName evidence="3 7">Nicotinate phosphoribosyltransferase</fullName>
        <shortName evidence="7">NAPRTase</shortName>
        <ecNumber evidence="3 7">6.3.4.21</ecNumber>
    </recommendedName>
</protein>
<dbReference type="PIRSF" id="PIRSF000484">
    <property type="entry name" value="NAPRT"/>
    <property type="match status" value="1"/>
</dbReference>